<dbReference type="GO" id="GO:0008168">
    <property type="term" value="F:methyltransferase activity"/>
    <property type="evidence" value="ECO:0007669"/>
    <property type="project" value="TreeGrafter"/>
</dbReference>
<dbReference type="InterPro" id="IPR026669">
    <property type="entry name" value="Arsenite_MeTrfase-like"/>
</dbReference>
<dbReference type="PANTHER" id="PTHR43675">
    <property type="entry name" value="ARSENITE METHYLTRANSFERASE"/>
    <property type="match status" value="1"/>
</dbReference>
<evidence type="ECO:0000313" key="1">
    <source>
        <dbReference type="EMBL" id="KAK1362607.1"/>
    </source>
</evidence>
<name>A0AAD8HAI7_9APIA</name>
<dbReference type="SUPFAM" id="SSF53335">
    <property type="entry name" value="S-adenosyl-L-methionine-dependent methyltransferases"/>
    <property type="match status" value="1"/>
</dbReference>
<dbReference type="Gene3D" id="3.40.50.150">
    <property type="entry name" value="Vaccinia Virus protein VP39"/>
    <property type="match status" value="1"/>
</dbReference>
<gene>
    <name evidence="1" type="ORF">POM88_047081</name>
</gene>
<organism evidence="1 2">
    <name type="scientific">Heracleum sosnowskyi</name>
    <dbReference type="NCBI Taxonomy" id="360622"/>
    <lineage>
        <taxon>Eukaryota</taxon>
        <taxon>Viridiplantae</taxon>
        <taxon>Streptophyta</taxon>
        <taxon>Embryophyta</taxon>
        <taxon>Tracheophyta</taxon>
        <taxon>Spermatophyta</taxon>
        <taxon>Magnoliopsida</taxon>
        <taxon>eudicotyledons</taxon>
        <taxon>Gunneridae</taxon>
        <taxon>Pentapetalae</taxon>
        <taxon>asterids</taxon>
        <taxon>campanulids</taxon>
        <taxon>Apiales</taxon>
        <taxon>Apiaceae</taxon>
        <taxon>Apioideae</taxon>
        <taxon>apioid superclade</taxon>
        <taxon>Tordylieae</taxon>
        <taxon>Tordyliinae</taxon>
        <taxon>Heracleum</taxon>
    </lineage>
</organism>
<dbReference type="CDD" id="cd02440">
    <property type="entry name" value="AdoMet_MTases"/>
    <property type="match status" value="1"/>
</dbReference>
<dbReference type="Pfam" id="PF02353">
    <property type="entry name" value="CMAS"/>
    <property type="match status" value="1"/>
</dbReference>
<dbReference type="InterPro" id="IPR029063">
    <property type="entry name" value="SAM-dependent_MTases_sf"/>
</dbReference>
<reference evidence="1" key="2">
    <citation type="submission" date="2023-05" db="EMBL/GenBank/DDBJ databases">
        <authorList>
            <person name="Schelkunov M.I."/>
        </authorList>
    </citation>
    <scope>NUCLEOTIDE SEQUENCE</scope>
    <source>
        <strain evidence="1">Hsosn_3</strain>
        <tissue evidence="1">Leaf</tissue>
    </source>
</reference>
<dbReference type="AlphaFoldDB" id="A0AAD8HAI7"/>
<keyword evidence="2" id="KW-1185">Reference proteome</keyword>
<protein>
    <recommendedName>
        <fullName evidence="3">Cyclopropane-fatty-acyl-phospholipid synthase</fullName>
    </recommendedName>
</protein>
<reference evidence="1" key="1">
    <citation type="submission" date="2023-02" db="EMBL/GenBank/DDBJ databases">
        <title>Genome of toxic invasive species Heracleum sosnowskyi carries increased number of genes despite the absence of recent whole-genome duplications.</title>
        <authorList>
            <person name="Schelkunov M."/>
            <person name="Shtratnikova V."/>
            <person name="Makarenko M."/>
            <person name="Klepikova A."/>
            <person name="Omelchenko D."/>
            <person name="Novikova G."/>
            <person name="Obukhova E."/>
            <person name="Bogdanov V."/>
            <person name="Penin A."/>
            <person name="Logacheva M."/>
        </authorList>
    </citation>
    <scope>NUCLEOTIDE SEQUENCE</scope>
    <source>
        <strain evidence="1">Hsosn_3</strain>
        <tissue evidence="1">Leaf</tissue>
    </source>
</reference>
<evidence type="ECO:0008006" key="3">
    <source>
        <dbReference type="Google" id="ProtNLM"/>
    </source>
</evidence>
<comment type="caution">
    <text evidence="1">The sequence shown here is derived from an EMBL/GenBank/DDBJ whole genome shotgun (WGS) entry which is preliminary data.</text>
</comment>
<evidence type="ECO:0000313" key="2">
    <source>
        <dbReference type="Proteomes" id="UP001237642"/>
    </source>
</evidence>
<dbReference type="EMBL" id="JAUIZM010000010">
    <property type="protein sequence ID" value="KAK1362607.1"/>
    <property type="molecule type" value="Genomic_DNA"/>
</dbReference>
<dbReference type="PANTHER" id="PTHR43675:SF30">
    <property type="entry name" value="CYCLOPROPANE-FATTY-ACYL-PHOSPHOLIPID SYNTHASE"/>
    <property type="match status" value="1"/>
</dbReference>
<sequence>MKVKEAGLQNNIKFLLCDYRQLQETNKFDRIISCEMIEHLGHEYMDEFFGFCESSLADDGIFVLQFISIPDERYDEHGNFIQAMCGTYRKHGDPLLADSQVLENKLFGKPKQNFCFGVRPKVPSYVGILF</sequence>
<proteinExistence type="predicted"/>
<accession>A0AAD8HAI7</accession>
<dbReference type="Proteomes" id="UP001237642">
    <property type="component" value="Unassembled WGS sequence"/>
</dbReference>